<dbReference type="AlphaFoldDB" id="A0A0R2NMN4"/>
<accession>A0A0R2NMN4</accession>
<comment type="caution">
    <text evidence="1">The sequence shown here is derived from an EMBL/GenBank/DDBJ whole genome shotgun (WGS) entry which is preliminary data.</text>
</comment>
<sequence length="52" mass="6022">MLSVIVQHPEGRVRYPLFQSIQIDQVCERIVFNLNVAVLPQLTQWSQELVAD</sequence>
<evidence type="ECO:0000313" key="2">
    <source>
        <dbReference type="Proteomes" id="UP000050920"/>
    </source>
</evidence>
<protein>
    <submittedName>
        <fullName evidence="1">Uncharacterized protein</fullName>
    </submittedName>
</protein>
<gene>
    <name evidence="1" type="ORF">DY78_GL000451</name>
</gene>
<dbReference type="RefSeq" id="WP_235810658.1">
    <property type="nucleotide sequence ID" value="NZ_AYGX02000098.1"/>
</dbReference>
<organism evidence="1 2">
    <name type="scientific">Lactiplantibacillus fabifermentans DSM 21115</name>
    <dbReference type="NCBI Taxonomy" id="1413187"/>
    <lineage>
        <taxon>Bacteria</taxon>
        <taxon>Bacillati</taxon>
        <taxon>Bacillota</taxon>
        <taxon>Bacilli</taxon>
        <taxon>Lactobacillales</taxon>
        <taxon>Lactobacillaceae</taxon>
        <taxon>Lactiplantibacillus</taxon>
    </lineage>
</organism>
<keyword evidence="2" id="KW-1185">Reference proteome</keyword>
<dbReference type="EMBL" id="AYGX02000098">
    <property type="protein sequence ID" value="KRO26967.1"/>
    <property type="molecule type" value="Genomic_DNA"/>
</dbReference>
<dbReference type="Proteomes" id="UP000050920">
    <property type="component" value="Unassembled WGS sequence"/>
</dbReference>
<proteinExistence type="predicted"/>
<evidence type="ECO:0000313" key="1">
    <source>
        <dbReference type="EMBL" id="KRO26967.1"/>
    </source>
</evidence>
<name>A0A0R2NMN4_9LACO</name>
<reference evidence="1 2" key="1">
    <citation type="journal article" date="2015" name="Genome Announc.">
        <title>Expanding the biotechnology potential of lactobacilli through comparative genomics of 213 strains and associated genera.</title>
        <authorList>
            <person name="Sun Z."/>
            <person name="Harris H.M."/>
            <person name="McCann A."/>
            <person name="Guo C."/>
            <person name="Argimon S."/>
            <person name="Zhang W."/>
            <person name="Yang X."/>
            <person name="Jeffery I.B."/>
            <person name="Cooney J.C."/>
            <person name="Kagawa T.F."/>
            <person name="Liu W."/>
            <person name="Song Y."/>
            <person name="Salvetti E."/>
            <person name="Wrobel A."/>
            <person name="Rasinkangas P."/>
            <person name="Parkhill J."/>
            <person name="Rea M.C."/>
            <person name="O'Sullivan O."/>
            <person name="Ritari J."/>
            <person name="Douillard F.P."/>
            <person name="Paul Ross R."/>
            <person name="Yang R."/>
            <person name="Briner A.E."/>
            <person name="Felis G.E."/>
            <person name="de Vos W.M."/>
            <person name="Barrangou R."/>
            <person name="Klaenhammer T.R."/>
            <person name="Caufield P.W."/>
            <person name="Cui Y."/>
            <person name="Zhang H."/>
            <person name="O'Toole P.W."/>
        </authorList>
    </citation>
    <scope>NUCLEOTIDE SEQUENCE [LARGE SCALE GENOMIC DNA]</scope>
    <source>
        <strain evidence="1 2">DSM 21115</strain>
    </source>
</reference>